<gene>
    <name evidence="3" type="ORF">ADS79_32805</name>
    <name evidence="2" type="ORF">BRE01_29600</name>
</gene>
<accession>A0A0K9YJ60</accession>
<evidence type="ECO:0000313" key="2">
    <source>
        <dbReference type="EMBL" id="GED69258.1"/>
    </source>
</evidence>
<reference evidence="3" key="2">
    <citation type="submission" date="2015-07" db="EMBL/GenBank/DDBJ databases">
        <title>MeaNS - Measles Nucleotide Surveillance Program.</title>
        <authorList>
            <person name="Tran T."/>
            <person name="Druce J."/>
        </authorList>
    </citation>
    <scope>NUCLEOTIDE SEQUENCE</scope>
    <source>
        <strain evidence="3">DSM 9887</strain>
    </source>
</reference>
<evidence type="ECO:0000256" key="1">
    <source>
        <dbReference type="SAM" id="MobiDB-lite"/>
    </source>
</evidence>
<keyword evidence="5" id="KW-1185">Reference proteome</keyword>
<evidence type="ECO:0000313" key="3">
    <source>
        <dbReference type="EMBL" id="KNB68743.1"/>
    </source>
</evidence>
<sequence>MPSQINTDSLKKAEVAATLAKSMITQAIEQSAANPQLAEEALKTASQEIAQAQTMVSQVQSTIQTQSQQQQQQQQQQKQ</sequence>
<dbReference type="AlphaFoldDB" id="A0A0K9YJ60"/>
<dbReference type="OrthoDB" id="2628090at2"/>
<evidence type="ECO:0000313" key="5">
    <source>
        <dbReference type="Proteomes" id="UP000319578"/>
    </source>
</evidence>
<dbReference type="EMBL" id="LGIQ01000017">
    <property type="protein sequence ID" value="KNB68743.1"/>
    <property type="molecule type" value="Genomic_DNA"/>
</dbReference>
<dbReference type="Proteomes" id="UP000319578">
    <property type="component" value="Unassembled WGS sequence"/>
</dbReference>
<dbReference type="Proteomes" id="UP000036834">
    <property type="component" value="Unassembled WGS sequence"/>
</dbReference>
<proteinExistence type="predicted"/>
<reference evidence="4" key="1">
    <citation type="submission" date="2015-07" db="EMBL/GenBank/DDBJ databases">
        <title>Genome sequencing project for genomic taxonomy and phylogenomics of Bacillus-like bacteria.</title>
        <authorList>
            <person name="Liu B."/>
            <person name="Wang J."/>
            <person name="Zhu Y."/>
            <person name="Liu G."/>
            <person name="Chen Q."/>
            <person name="Chen Z."/>
            <person name="Lan J."/>
            <person name="Che J."/>
            <person name="Ge C."/>
            <person name="Shi H."/>
            <person name="Pan Z."/>
            <person name="Liu X."/>
        </authorList>
    </citation>
    <scope>NUCLEOTIDE SEQUENCE [LARGE SCALE GENOMIC DNA]</scope>
    <source>
        <strain evidence="4">DSM 9887</strain>
    </source>
</reference>
<dbReference type="RefSeq" id="WP_049742676.1">
    <property type="nucleotide sequence ID" value="NZ_BJON01000011.1"/>
</dbReference>
<dbReference type="EMBL" id="BJON01000011">
    <property type="protein sequence ID" value="GED69258.1"/>
    <property type="molecule type" value="Genomic_DNA"/>
</dbReference>
<feature type="region of interest" description="Disordered" evidence="1">
    <location>
        <begin position="60"/>
        <end position="79"/>
    </location>
</feature>
<dbReference type="STRING" id="54915.ADS79_32805"/>
<comment type="caution">
    <text evidence="3">The sequence shown here is derived from an EMBL/GenBank/DDBJ whole genome shotgun (WGS) entry which is preliminary data.</text>
</comment>
<protein>
    <submittedName>
        <fullName evidence="3">Uncharacterized protein</fullName>
    </submittedName>
</protein>
<reference evidence="2 5" key="3">
    <citation type="submission" date="2019-06" db="EMBL/GenBank/DDBJ databases">
        <title>Whole genome shotgun sequence of Brevibacillus reuszeri NBRC 15719.</title>
        <authorList>
            <person name="Hosoyama A."/>
            <person name="Uohara A."/>
            <person name="Ohji S."/>
            <person name="Ichikawa N."/>
        </authorList>
    </citation>
    <scope>NUCLEOTIDE SEQUENCE [LARGE SCALE GENOMIC DNA]</scope>
    <source>
        <strain evidence="2 5">NBRC 15719</strain>
    </source>
</reference>
<dbReference type="PATRIC" id="fig|54915.3.peg.674"/>
<organism evidence="3 4">
    <name type="scientific">Brevibacillus reuszeri</name>
    <dbReference type="NCBI Taxonomy" id="54915"/>
    <lineage>
        <taxon>Bacteria</taxon>
        <taxon>Bacillati</taxon>
        <taxon>Bacillota</taxon>
        <taxon>Bacilli</taxon>
        <taxon>Bacillales</taxon>
        <taxon>Paenibacillaceae</taxon>
        <taxon>Brevibacillus</taxon>
    </lineage>
</organism>
<name>A0A0K9YJ60_9BACL</name>
<evidence type="ECO:0000313" key="4">
    <source>
        <dbReference type="Proteomes" id="UP000036834"/>
    </source>
</evidence>